<dbReference type="Pfam" id="PF00440">
    <property type="entry name" value="TetR_N"/>
    <property type="match status" value="1"/>
</dbReference>
<gene>
    <name evidence="4" type="ORF">FGL98_06060</name>
</gene>
<organism evidence="4 5">
    <name type="scientific">Leekyejoonella antrihumi</name>
    <dbReference type="NCBI Taxonomy" id="1660198"/>
    <lineage>
        <taxon>Bacteria</taxon>
        <taxon>Bacillati</taxon>
        <taxon>Actinomycetota</taxon>
        <taxon>Actinomycetes</taxon>
        <taxon>Micrococcales</taxon>
        <taxon>Dermacoccaceae</taxon>
        <taxon>Leekyejoonella</taxon>
    </lineage>
</organism>
<name>A0A563E471_9MICO</name>
<feature type="DNA-binding region" description="H-T-H motif" evidence="2">
    <location>
        <begin position="30"/>
        <end position="49"/>
    </location>
</feature>
<proteinExistence type="predicted"/>
<accession>A0A563E471</accession>
<dbReference type="InterPro" id="IPR009057">
    <property type="entry name" value="Homeodomain-like_sf"/>
</dbReference>
<dbReference type="AlphaFoldDB" id="A0A563E471"/>
<evidence type="ECO:0000259" key="3">
    <source>
        <dbReference type="PROSITE" id="PS50977"/>
    </source>
</evidence>
<keyword evidence="5" id="KW-1185">Reference proteome</keyword>
<dbReference type="Proteomes" id="UP000320244">
    <property type="component" value="Unassembled WGS sequence"/>
</dbReference>
<dbReference type="RefSeq" id="WP_146315840.1">
    <property type="nucleotide sequence ID" value="NZ_VCQV01000006.1"/>
</dbReference>
<dbReference type="OrthoDB" id="5242433at2"/>
<dbReference type="PANTHER" id="PTHR30055">
    <property type="entry name" value="HTH-TYPE TRANSCRIPTIONAL REGULATOR RUTR"/>
    <property type="match status" value="1"/>
</dbReference>
<reference evidence="4 5" key="2">
    <citation type="submission" date="2019-08" db="EMBL/GenBank/DDBJ databases">
        <title>Jejuicoccus antrihumi gen. nov., sp. nov., a new member of the family Dermacoccaceae isolated from a cave.</title>
        <authorList>
            <person name="Schumann P."/>
            <person name="Kim I.S."/>
        </authorList>
    </citation>
    <scope>NUCLEOTIDE SEQUENCE [LARGE SCALE GENOMIC DNA]</scope>
    <source>
        <strain evidence="4 5">C5-26</strain>
    </source>
</reference>
<dbReference type="PROSITE" id="PS50977">
    <property type="entry name" value="HTH_TETR_2"/>
    <property type="match status" value="1"/>
</dbReference>
<dbReference type="GO" id="GO:0000976">
    <property type="term" value="F:transcription cis-regulatory region binding"/>
    <property type="evidence" value="ECO:0007669"/>
    <property type="project" value="TreeGrafter"/>
</dbReference>
<sequence>MARVAADVRRGELVDATIKVALAEGLEAATVRRIAQEAGVPLGTVHYCFGSKRALLEAVVEQVAQPDIQVELDAGRTYTVAEVIRCAFRSYWSAAGGNRDRQRLVYELVNHLVRQDDPGPRLARLIFQRAYAAVDKVLADQHDRFGELPLSRELLSRMVTAVTDGVALAWIADQDDELALEVLDGFAAVFGLALGSFAGTSDG</sequence>
<dbReference type="EMBL" id="VCQV01000006">
    <property type="protein sequence ID" value="TWP37317.1"/>
    <property type="molecule type" value="Genomic_DNA"/>
</dbReference>
<dbReference type="SUPFAM" id="SSF46689">
    <property type="entry name" value="Homeodomain-like"/>
    <property type="match status" value="1"/>
</dbReference>
<dbReference type="Gene3D" id="1.10.357.10">
    <property type="entry name" value="Tetracycline Repressor, domain 2"/>
    <property type="match status" value="1"/>
</dbReference>
<evidence type="ECO:0000313" key="5">
    <source>
        <dbReference type="Proteomes" id="UP000320244"/>
    </source>
</evidence>
<keyword evidence="1 2" id="KW-0238">DNA-binding</keyword>
<evidence type="ECO:0000256" key="2">
    <source>
        <dbReference type="PROSITE-ProRule" id="PRU00335"/>
    </source>
</evidence>
<dbReference type="PANTHER" id="PTHR30055:SF226">
    <property type="entry name" value="HTH-TYPE TRANSCRIPTIONAL REGULATOR PKSA"/>
    <property type="match status" value="1"/>
</dbReference>
<reference evidence="4 5" key="1">
    <citation type="submission" date="2019-05" db="EMBL/GenBank/DDBJ databases">
        <authorList>
            <person name="Lee S.D."/>
        </authorList>
    </citation>
    <scope>NUCLEOTIDE SEQUENCE [LARGE SCALE GENOMIC DNA]</scope>
    <source>
        <strain evidence="4 5">C5-26</strain>
    </source>
</reference>
<dbReference type="InterPro" id="IPR001647">
    <property type="entry name" value="HTH_TetR"/>
</dbReference>
<dbReference type="PRINTS" id="PR00455">
    <property type="entry name" value="HTHTETR"/>
</dbReference>
<dbReference type="GO" id="GO:0003700">
    <property type="term" value="F:DNA-binding transcription factor activity"/>
    <property type="evidence" value="ECO:0007669"/>
    <property type="project" value="TreeGrafter"/>
</dbReference>
<protein>
    <submittedName>
        <fullName evidence="4">TetR family transcriptional regulator</fullName>
    </submittedName>
</protein>
<dbReference type="InterPro" id="IPR050109">
    <property type="entry name" value="HTH-type_TetR-like_transc_reg"/>
</dbReference>
<feature type="domain" description="HTH tetR-type" evidence="3">
    <location>
        <begin position="7"/>
        <end position="67"/>
    </location>
</feature>
<evidence type="ECO:0000256" key="1">
    <source>
        <dbReference type="ARBA" id="ARBA00023125"/>
    </source>
</evidence>
<comment type="caution">
    <text evidence="4">The sequence shown here is derived from an EMBL/GenBank/DDBJ whole genome shotgun (WGS) entry which is preliminary data.</text>
</comment>
<evidence type="ECO:0000313" key="4">
    <source>
        <dbReference type="EMBL" id="TWP37317.1"/>
    </source>
</evidence>